<evidence type="ECO:0000313" key="1">
    <source>
        <dbReference type="EMBL" id="KAJ7557413.1"/>
    </source>
</evidence>
<proteinExistence type="predicted"/>
<keyword evidence="2" id="KW-1185">Reference proteome</keyword>
<organism evidence="1 2">
    <name type="scientific">Diphasiastrum complanatum</name>
    <name type="common">Issler's clubmoss</name>
    <name type="synonym">Lycopodium complanatum</name>
    <dbReference type="NCBI Taxonomy" id="34168"/>
    <lineage>
        <taxon>Eukaryota</taxon>
        <taxon>Viridiplantae</taxon>
        <taxon>Streptophyta</taxon>
        <taxon>Embryophyta</taxon>
        <taxon>Tracheophyta</taxon>
        <taxon>Lycopodiopsida</taxon>
        <taxon>Lycopodiales</taxon>
        <taxon>Lycopodiaceae</taxon>
        <taxon>Lycopodioideae</taxon>
        <taxon>Diphasiastrum</taxon>
    </lineage>
</organism>
<reference evidence="2" key="1">
    <citation type="journal article" date="2024" name="Proc. Natl. Acad. Sci. U.S.A.">
        <title>Extraordinary preservation of gene collinearity over three hundred million years revealed in homosporous lycophytes.</title>
        <authorList>
            <person name="Li C."/>
            <person name="Wickell D."/>
            <person name="Kuo L.Y."/>
            <person name="Chen X."/>
            <person name="Nie B."/>
            <person name="Liao X."/>
            <person name="Peng D."/>
            <person name="Ji J."/>
            <person name="Jenkins J."/>
            <person name="Williams M."/>
            <person name="Shu S."/>
            <person name="Plott C."/>
            <person name="Barry K."/>
            <person name="Rajasekar S."/>
            <person name="Grimwood J."/>
            <person name="Han X."/>
            <person name="Sun S."/>
            <person name="Hou Z."/>
            <person name="He W."/>
            <person name="Dai G."/>
            <person name="Sun C."/>
            <person name="Schmutz J."/>
            <person name="Leebens-Mack J.H."/>
            <person name="Li F.W."/>
            <person name="Wang L."/>
        </authorList>
    </citation>
    <scope>NUCLEOTIDE SEQUENCE [LARGE SCALE GENOMIC DNA]</scope>
    <source>
        <strain evidence="2">cv. PW_Plant_1</strain>
    </source>
</reference>
<comment type="caution">
    <text evidence="1">The sequence shown here is derived from an EMBL/GenBank/DDBJ whole genome shotgun (WGS) entry which is preliminary data.</text>
</comment>
<name>A0ACC2DSV2_DIPCM</name>
<gene>
    <name evidence="1" type="ORF">O6H91_05G125900</name>
</gene>
<dbReference type="EMBL" id="CM055096">
    <property type="protein sequence ID" value="KAJ7557413.1"/>
    <property type="molecule type" value="Genomic_DNA"/>
</dbReference>
<dbReference type="Proteomes" id="UP001162992">
    <property type="component" value="Chromosome 5"/>
</dbReference>
<protein>
    <submittedName>
        <fullName evidence="1">Uncharacterized protein</fullName>
    </submittedName>
</protein>
<accession>A0ACC2DSV2</accession>
<evidence type="ECO:0000313" key="2">
    <source>
        <dbReference type="Proteomes" id="UP001162992"/>
    </source>
</evidence>
<sequence length="139" mass="15754">MILRSLVKLQHVPSGPLKHKSLIFGPPTLSVFENKTPNWSILFTRKFRNLNFKLICSSASQTGTDSSPGSCTMQKSEGSMNEVVEREGEMEQEIVEKLGPPPEEPLPESCCGNGCRNCVWDMYFDKLERYNKRKEAIRS</sequence>